<reference evidence="1" key="2">
    <citation type="journal article" date="2024" name="Plant">
        <title>Genomic evolution and insights into agronomic trait innovations of Sesamum species.</title>
        <authorList>
            <person name="Miao H."/>
            <person name="Wang L."/>
            <person name="Qu L."/>
            <person name="Liu H."/>
            <person name="Sun Y."/>
            <person name="Le M."/>
            <person name="Wang Q."/>
            <person name="Wei S."/>
            <person name="Zheng Y."/>
            <person name="Lin W."/>
            <person name="Duan Y."/>
            <person name="Cao H."/>
            <person name="Xiong S."/>
            <person name="Wang X."/>
            <person name="Wei L."/>
            <person name="Li C."/>
            <person name="Ma Q."/>
            <person name="Ju M."/>
            <person name="Zhao R."/>
            <person name="Li G."/>
            <person name="Mu C."/>
            <person name="Tian Q."/>
            <person name="Mei H."/>
            <person name="Zhang T."/>
            <person name="Gao T."/>
            <person name="Zhang H."/>
        </authorList>
    </citation>
    <scope>NUCLEOTIDE SEQUENCE</scope>
    <source>
        <strain evidence="1">3651</strain>
    </source>
</reference>
<accession>A0AAE2CN37</accession>
<name>A0AAE2CN37_9LAMI</name>
<evidence type="ECO:0000313" key="1">
    <source>
        <dbReference type="EMBL" id="KAK4428282.1"/>
    </source>
</evidence>
<dbReference type="Proteomes" id="UP001293254">
    <property type="component" value="Unassembled WGS sequence"/>
</dbReference>
<dbReference type="EMBL" id="JACGWO010000004">
    <property type="protein sequence ID" value="KAK4428282.1"/>
    <property type="molecule type" value="Genomic_DNA"/>
</dbReference>
<evidence type="ECO:0000313" key="2">
    <source>
        <dbReference type="Proteomes" id="UP001293254"/>
    </source>
</evidence>
<gene>
    <name evidence="1" type="ORF">Salat_1127800</name>
</gene>
<keyword evidence="2" id="KW-1185">Reference proteome</keyword>
<sequence length="113" mass="12999">MPRSLLQIHTPPRHQVTFLIWLHIKHSQQARRKPSEIALQRLEPHQNRITTPSPSLLVEPKLTTSYAKNHYPLDPQLAPFEMRMPPSVLLTPPLNGTNSLQRTYHSYLAAIPT</sequence>
<comment type="caution">
    <text evidence="1">The sequence shown here is derived from an EMBL/GenBank/DDBJ whole genome shotgun (WGS) entry which is preliminary data.</text>
</comment>
<protein>
    <submittedName>
        <fullName evidence="1">Uncharacterized protein</fullName>
    </submittedName>
</protein>
<organism evidence="1 2">
    <name type="scientific">Sesamum alatum</name>
    <dbReference type="NCBI Taxonomy" id="300844"/>
    <lineage>
        <taxon>Eukaryota</taxon>
        <taxon>Viridiplantae</taxon>
        <taxon>Streptophyta</taxon>
        <taxon>Embryophyta</taxon>
        <taxon>Tracheophyta</taxon>
        <taxon>Spermatophyta</taxon>
        <taxon>Magnoliopsida</taxon>
        <taxon>eudicotyledons</taxon>
        <taxon>Gunneridae</taxon>
        <taxon>Pentapetalae</taxon>
        <taxon>asterids</taxon>
        <taxon>lamiids</taxon>
        <taxon>Lamiales</taxon>
        <taxon>Pedaliaceae</taxon>
        <taxon>Sesamum</taxon>
    </lineage>
</organism>
<proteinExistence type="predicted"/>
<reference evidence="1" key="1">
    <citation type="submission" date="2020-06" db="EMBL/GenBank/DDBJ databases">
        <authorList>
            <person name="Li T."/>
            <person name="Hu X."/>
            <person name="Zhang T."/>
            <person name="Song X."/>
            <person name="Zhang H."/>
            <person name="Dai N."/>
            <person name="Sheng W."/>
            <person name="Hou X."/>
            <person name="Wei L."/>
        </authorList>
    </citation>
    <scope>NUCLEOTIDE SEQUENCE</scope>
    <source>
        <strain evidence="1">3651</strain>
        <tissue evidence="1">Leaf</tissue>
    </source>
</reference>
<dbReference type="AlphaFoldDB" id="A0AAE2CN37"/>